<dbReference type="EMBL" id="FQVL01000002">
    <property type="protein sequence ID" value="SHE66927.1"/>
    <property type="molecule type" value="Genomic_DNA"/>
</dbReference>
<dbReference type="AlphaFoldDB" id="A0A1M4VDE0"/>
<dbReference type="STRING" id="112248.SAMN05444392_102304"/>
<dbReference type="Proteomes" id="UP000184476">
    <property type="component" value="Unassembled WGS sequence"/>
</dbReference>
<name>A0A1M4VDE0_9BACL</name>
<evidence type="ECO:0000313" key="1">
    <source>
        <dbReference type="EMBL" id="SHE66927.1"/>
    </source>
</evidence>
<gene>
    <name evidence="1" type="ORF">SAMN05444392_102304</name>
</gene>
<dbReference type="RefSeq" id="WP_073153781.1">
    <property type="nucleotide sequence ID" value="NZ_FQVL01000002.1"/>
</dbReference>
<organism evidence="1 2">
    <name type="scientific">Seinonella peptonophila</name>
    <dbReference type="NCBI Taxonomy" id="112248"/>
    <lineage>
        <taxon>Bacteria</taxon>
        <taxon>Bacillati</taxon>
        <taxon>Bacillota</taxon>
        <taxon>Bacilli</taxon>
        <taxon>Bacillales</taxon>
        <taxon>Thermoactinomycetaceae</taxon>
        <taxon>Seinonella</taxon>
    </lineage>
</organism>
<accession>A0A1M4VDE0</accession>
<proteinExistence type="predicted"/>
<protein>
    <submittedName>
        <fullName evidence="1">Uncharacterized protein</fullName>
    </submittedName>
</protein>
<evidence type="ECO:0000313" key="2">
    <source>
        <dbReference type="Proteomes" id="UP000184476"/>
    </source>
</evidence>
<sequence>MRKLPKDELSKLYLEDCFTYSDLAKHFKCSPNTILSNLELYRIPKLSKGNHLSRQLKLSNNELKELLYDLYWQKEMSVSAISDYLQSTPYTIWANLRRLGINRRLPKRKS</sequence>
<reference evidence="1 2" key="1">
    <citation type="submission" date="2016-11" db="EMBL/GenBank/DDBJ databases">
        <authorList>
            <person name="Jaros S."/>
            <person name="Januszkiewicz K."/>
            <person name="Wedrychowicz H."/>
        </authorList>
    </citation>
    <scope>NUCLEOTIDE SEQUENCE [LARGE SCALE GENOMIC DNA]</scope>
    <source>
        <strain evidence="1 2">DSM 44666</strain>
    </source>
</reference>
<dbReference type="OrthoDB" id="9940992at2"/>
<keyword evidence="2" id="KW-1185">Reference proteome</keyword>